<name>A0A9X2ESI2_9GAMM</name>
<evidence type="ECO:0000313" key="1">
    <source>
        <dbReference type="EMBL" id="MCO1337001.1"/>
    </source>
</evidence>
<keyword evidence="2" id="KW-1185">Reference proteome</keyword>
<dbReference type="Proteomes" id="UP001139028">
    <property type="component" value="Unassembled WGS sequence"/>
</dbReference>
<evidence type="ECO:0000313" key="2">
    <source>
        <dbReference type="Proteomes" id="UP001139028"/>
    </source>
</evidence>
<gene>
    <name evidence="1" type="ORF">MO867_22005</name>
</gene>
<dbReference type="RefSeq" id="WP_252473156.1">
    <property type="nucleotide sequence ID" value="NZ_JALBWM010000277.1"/>
</dbReference>
<dbReference type="EMBL" id="JALBWM010000277">
    <property type="protein sequence ID" value="MCO1337001.1"/>
    <property type="molecule type" value="Genomic_DNA"/>
</dbReference>
<proteinExistence type="predicted"/>
<accession>A0A9X2ESI2</accession>
<protein>
    <submittedName>
        <fullName evidence="1">Uncharacterized protein</fullName>
    </submittedName>
</protein>
<comment type="caution">
    <text evidence="1">The sequence shown here is derived from an EMBL/GenBank/DDBJ whole genome shotgun (WGS) entry which is preliminary data.</text>
</comment>
<reference evidence="1" key="1">
    <citation type="journal article" date="2022" name="Arch. Microbiol.">
        <title>Microbulbifer okhotskensis sp. nov., isolated from a deep bottom sediment of the Okhotsk Sea.</title>
        <authorList>
            <person name="Romanenko L."/>
            <person name="Kurilenko V."/>
            <person name="Otstavnykh N."/>
            <person name="Velansky P."/>
            <person name="Isaeva M."/>
            <person name="Mikhailov V."/>
        </authorList>
    </citation>
    <scope>NUCLEOTIDE SEQUENCE</scope>
    <source>
        <strain evidence="1">OS29</strain>
    </source>
</reference>
<sequence>RYRVWGHEQLHNLNYSLFKLIYMGQPWLAPLFVKDEIRTSQSIPNKYFIKIIIRLINDILYHASLRY</sequence>
<dbReference type="AlphaFoldDB" id="A0A9X2ESI2"/>
<organism evidence="1 2">
    <name type="scientific">Microbulbifer okhotskensis</name>
    <dbReference type="NCBI Taxonomy" id="2926617"/>
    <lineage>
        <taxon>Bacteria</taxon>
        <taxon>Pseudomonadati</taxon>
        <taxon>Pseudomonadota</taxon>
        <taxon>Gammaproteobacteria</taxon>
        <taxon>Cellvibrionales</taxon>
        <taxon>Microbulbiferaceae</taxon>
        <taxon>Microbulbifer</taxon>
    </lineage>
</organism>
<feature type="non-terminal residue" evidence="1">
    <location>
        <position position="1"/>
    </location>
</feature>